<keyword evidence="2" id="KW-1185">Reference proteome</keyword>
<gene>
    <name evidence="1" type="ORF">CBM15_11925</name>
</gene>
<protein>
    <submittedName>
        <fullName evidence="1">Fe-S oxidoreductase</fullName>
    </submittedName>
</protein>
<dbReference type="Proteomes" id="UP000196594">
    <property type="component" value="Unassembled WGS sequence"/>
</dbReference>
<dbReference type="NCBIfam" id="NF041239">
    <property type="entry name" value="Moor_selen_rel"/>
    <property type="match status" value="1"/>
</dbReference>
<proteinExistence type="predicted"/>
<organism evidence="1 2">
    <name type="scientific">Solibacillus kalamii</name>
    <dbReference type="NCBI Taxonomy" id="1748298"/>
    <lineage>
        <taxon>Bacteria</taxon>
        <taxon>Bacillati</taxon>
        <taxon>Bacillota</taxon>
        <taxon>Bacilli</taxon>
        <taxon>Bacillales</taxon>
        <taxon>Caryophanaceae</taxon>
        <taxon>Solibacillus</taxon>
    </lineage>
</organism>
<reference evidence="1 2" key="1">
    <citation type="journal article" date="2017" name="Int. J. Syst. Evol. Microbiol.">
        <title>Solibacillus kalamii sp. nov., isolated from a high-efficiency particulate arrestance filter system used in the International Space Station.</title>
        <authorList>
            <person name="Checinska Sielaff A."/>
            <person name="Kumar R.M."/>
            <person name="Pal D."/>
            <person name="Mayilraj S."/>
            <person name="Venkateswaran K."/>
        </authorList>
    </citation>
    <scope>NUCLEOTIDE SEQUENCE [LARGE SCALE GENOMIC DNA]</scope>
    <source>
        <strain evidence="1 2">ISSFR-015</strain>
    </source>
</reference>
<evidence type="ECO:0000313" key="1">
    <source>
        <dbReference type="EMBL" id="OUZ38456.1"/>
    </source>
</evidence>
<accession>A0ABX3ZFI3</accession>
<evidence type="ECO:0000313" key="2">
    <source>
        <dbReference type="Proteomes" id="UP000196594"/>
    </source>
</evidence>
<comment type="caution">
    <text evidence="1">The sequence shown here is derived from an EMBL/GenBank/DDBJ whole genome shotgun (WGS) entry which is preliminary data.</text>
</comment>
<dbReference type="InterPro" id="IPR049744">
    <property type="entry name" value="CC/Se_fam"/>
</dbReference>
<sequence length="93" mass="10361">MQIELDTNTKKWMQSKGKPVSVKTISVNACCAPPVQELMTHLGKPKDAHNYNEIKIDNLSVFVEKHLSHNEKITLKLTGIGIFKMISAKLGSN</sequence>
<name>A0ABX3ZFI3_9BACL</name>
<dbReference type="RefSeq" id="WP_087617693.1">
    <property type="nucleotide sequence ID" value="NZ_JAFBEY010000006.1"/>
</dbReference>
<dbReference type="EMBL" id="NHNT01000008">
    <property type="protein sequence ID" value="OUZ38456.1"/>
    <property type="molecule type" value="Genomic_DNA"/>
</dbReference>